<dbReference type="HAMAP" id="MF_01365_B">
    <property type="entry name" value="Ribosomal_uL6_B"/>
    <property type="match status" value="1"/>
</dbReference>
<dbReference type="InterPro" id="IPR019906">
    <property type="entry name" value="Ribosomal_uL6_bac-type"/>
</dbReference>
<dbReference type="OrthoDB" id="9805007at2"/>
<dbReference type="AlphaFoldDB" id="A0A4V3DPB3"/>
<feature type="region of interest" description="Disordered" evidence="9">
    <location>
        <begin position="152"/>
        <end position="176"/>
    </location>
</feature>
<evidence type="ECO:0000256" key="4">
    <source>
        <dbReference type="ARBA" id="ARBA00022980"/>
    </source>
</evidence>
<dbReference type="PRINTS" id="PR00059">
    <property type="entry name" value="RIBOSOMALL6"/>
</dbReference>
<dbReference type="Gene3D" id="3.90.930.12">
    <property type="entry name" value="Ribosomal protein L6, alpha-beta domain"/>
    <property type="match status" value="2"/>
</dbReference>
<accession>A0A4V3DPB3</accession>
<proteinExistence type="inferred from homology"/>
<dbReference type="FunFam" id="3.90.930.12:FF:000002">
    <property type="entry name" value="50S ribosomal protein L6"/>
    <property type="match status" value="1"/>
</dbReference>
<feature type="domain" description="Large ribosomal subunit protein uL6 alpha-beta" evidence="10">
    <location>
        <begin position="12"/>
        <end position="81"/>
    </location>
</feature>
<keyword evidence="3 6" id="KW-0694">RNA-binding</keyword>
<dbReference type="GO" id="GO:0022625">
    <property type="term" value="C:cytosolic large ribosomal subunit"/>
    <property type="evidence" value="ECO:0007669"/>
    <property type="project" value="UniProtKB-UniRule"/>
</dbReference>
<evidence type="ECO:0000256" key="9">
    <source>
        <dbReference type="SAM" id="MobiDB-lite"/>
    </source>
</evidence>
<evidence type="ECO:0000313" key="11">
    <source>
        <dbReference type="EMBL" id="TDR51656.1"/>
    </source>
</evidence>
<dbReference type="InterPro" id="IPR000702">
    <property type="entry name" value="Ribosomal_uL6-like"/>
</dbReference>
<sequence>MSRVAKYPVKLPAGVEVKLDGDQLSVKGSQGTLSLTVHPDVVIGQEEGQLTFQPSESAKSWAMVGTTRALVQNLVTGVSEGFTKSLEIIGVGYRAQAKGQTLNLTLGFSHPVDYTLPEGVTAETPKNTVIVLKSADKQKLGQCAAEIRAFRPPEPYKGKGVRYADEQVRRKEAKKK</sequence>
<dbReference type="Proteomes" id="UP000295212">
    <property type="component" value="Unassembled WGS sequence"/>
</dbReference>
<dbReference type="FunFam" id="3.90.930.12:FF:000001">
    <property type="entry name" value="50S ribosomal protein L6"/>
    <property type="match status" value="1"/>
</dbReference>
<dbReference type="InterPro" id="IPR002358">
    <property type="entry name" value="Ribosomal_uL6_CS"/>
</dbReference>
<dbReference type="PIRSF" id="PIRSF002162">
    <property type="entry name" value="Ribosomal_L6"/>
    <property type="match status" value="1"/>
</dbReference>
<dbReference type="GO" id="GO:0003735">
    <property type="term" value="F:structural constituent of ribosome"/>
    <property type="evidence" value="ECO:0007669"/>
    <property type="project" value="UniProtKB-UniRule"/>
</dbReference>
<gene>
    <name evidence="6" type="primary">rplF</name>
    <name evidence="11" type="ORF">DFP85_11664</name>
</gene>
<dbReference type="InterPro" id="IPR036789">
    <property type="entry name" value="Ribosomal_uL6-like_a/b-dom_sf"/>
</dbReference>
<evidence type="ECO:0000259" key="10">
    <source>
        <dbReference type="Pfam" id="PF00347"/>
    </source>
</evidence>
<dbReference type="SUPFAM" id="SSF56053">
    <property type="entry name" value="Ribosomal protein L6"/>
    <property type="match status" value="2"/>
</dbReference>
<evidence type="ECO:0000256" key="8">
    <source>
        <dbReference type="RuleBase" id="RU003870"/>
    </source>
</evidence>
<dbReference type="GO" id="GO:0002181">
    <property type="term" value="P:cytoplasmic translation"/>
    <property type="evidence" value="ECO:0007669"/>
    <property type="project" value="TreeGrafter"/>
</dbReference>
<comment type="subunit">
    <text evidence="6">Part of the 50S ribosomal subunit.</text>
</comment>
<dbReference type="PANTHER" id="PTHR11655:SF14">
    <property type="entry name" value="LARGE RIBOSOMAL SUBUNIT PROTEIN UL6M"/>
    <property type="match status" value="1"/>
</dbReference>
<dbReference type="NCBIfam" id="TIGR03654">
    <property type="entry name" value="L6_bact"/>
    <property type="match status" value="1"/>
</dbReference>
<dbReference type="GO" id="GO:0019843">
    <property type="term" value="F:rRNA binding"/>
    <property type="evidence" value="ECO:0007669"/>
    <property type="project" value="UniProtKB-UniRule"/>
</dbReference>
<keyword evidence="2 6" id="KW-0699">rRNA-binding</keyword>
<dbReference type="PROSITE" id="PS00525">
    <property type="entry name" value="RIBOSOMAL_L6_1"/>
    <property type="match status" value="1"/>
</dbReference>
<evidence type="ECO:0000256" key="2">
    <source>
        <dbReference type="ARBA" id="ARBA00022730"/>
    </source>
</evidence>
<dbReference type="RefSeq" id="WP_133636906.1">
    <property type="nucleotide sequence ID" value="NZ_SNZJ01000016.1"/>
</dbReference>
<evidence type="ECO:0000313" key="12">
    <source>
        <dbReference type="Proteomes" id="UP000295212"/>
    </source>
</evidence>
<evidence type="ECO:0000256" key="3">
    <source>
        <dbReference type="ARBA" id="ARBA00022884"/>
    </source>
</evidence>
<reference evidence="11 12" key="1">
    <citation type="submission" date="2019-03" db="EMBL/GenBank/DDBJ databases">
        <title>Genomic Encyclopedia of Type Strains, Phase III (KMG-III): the genomes of soil and plant-associated and newly described type strains.</title>
        <authorList>
            <person name="Whitman W."/>
        </authorList>
    </citation>
    <scope>NUCLEOTIDE SEQUENCE [LARGE SCALE GENOMIC DNA]</scope>
    <source>
        <strain evidence="11 12">CECT 5797</strain>
    </source>
</reference>
<evidence type="ECO:0000256" key="6">
    <source>
        <dbReference type="HAMAP-Rule" id="MF_01365"/>
    </source>
</evidence>
<evidence type="ECO:0000256" key="7">
    <source>
        <dbReference type="RuleBase" id="RU003869"/>
    </source>
</evidence>
<name>A0A4V3DPB3_9GAMM</name>
<feature type="compositionally biased region" description="Basic and acidic residues" evidence="9">
    <location>
        <begin position="152"/>
        <end position="170"/>
    </location>
</feature>
<protein>
    <recommendedName>
        <fullName evidence="6">Large ribosomal subunit protein uL6</fullName>
    </recommendedName>
</protein>
<evidence type="ECO:0000256" key="1">
    <source>
        <dbReference type="ARBA" id="ARBA00009356"/>
    </source>
</evidence>
<dbReference type="EMBL" id="SNZJ01000016">
    <property type="protein sequence ID" value="TDR51656.1"/>
    <property type="molecule type" value="Genomic_DNA"/>
</dbReference>
<dbReference type="Pfam" id="PF00347">
    <property type="entry name" value="Ribosomal_L6"/>
    <property type="match status" value="2"/>
</dbReference>
<evidence type="ECO:0000256" key="5">
    <source>
        <dbReference type="ARBA" id="ARBA00023274"/>
    </source>
</evidence>
<keyword evidence="5 6" id="KW-0687">Ribonucleoprotein</keyword>
<dbReference type="InterPro" id="IPR020040">
    <property type="entry name" value="Ribosomal_uL6_a/b-dom"/>
</dbReference>
<feature type="domain" description="Large ribosomal subunit protein uL6 alpha-beta" evidence="10">
    <location>
        <begin position="89"/>
        <end position="163"/>
    </location>
</feature>
<keyword evidence="4 6" id="KW-0689">Ribosomal protein</keyword>
<dbReference type="PANTHER" id="PTHR11655">
    <property type="entry name" value="60S/50S RIBOSOMAL PROTEIN L6/L9"/>
    <property type="match status" value="1"/>
</dbReference>
<comment type="caution">
    <text evidence="11">The sequence shown here is derived from an EMBL/GenBank/DDBJ whole genome shotgun (WGS) entry which is preliminary data.</text>
</comment>
<organism evidence="11 12">
    <name type="scientific">Halomonas ventosae</name>
    <dbReference type="NCBI Taxonomy" id="229007"/>
    <lineage>
        <taxon>Bacteria</taxon>
        <taxon>Pseudomonadati</taxon>
        <taxon>Pseudomonadota</taxon>
        <taxon>Gammaproteobacteria</taxon>
        <taxon>Oceanospirillales</taxon>
        <taxon>Halomonadaceae</taxon>
        <taxon>Halomonas</taxon>
    </lineage>
</organism>
<comment type="similarity">
    <text evidence="1 6 7">Belongs to the universal ribosomal protein uL6 family.</text>
</comment>
<comment type="function">
    <text evidence="6 8">This protein binds to the 23S rRNA, and is important in its secondary structure. It is located near the subunit interface in the base of the L7/L12 stalk, and near the tRNA binding site of the peptidyltransferase center.</text>
</comment>